<dbReference type="EMBL" id="SSTE01015327">
    <property type="protein sequence ID" value="KAA0043250.1"/>
    <property type="molecule type" value="Genomic_DNA"/>
</dbReference>
<dbReference type="Gene3D" id="3.10.10.10">
    <property type="entry name" value="HIV Type 1 Reverse Transcriptase, subunit A, domain 1"/>
    <property type="match status" value="1"/>
</dbReference>
<comment type="caution">
    <text evidence="1">The sequence shown here is derived from an EMBL/GenBank/DDBJ whole genome shotgun (WGS) entry which is preliminary data.</text>
</comment>
<gene>
    <name evidence="2" type="ORF">E5676_scaffold129G00200</name>
    <name evidence="1" type="ORF">E6C27_scaffold110G001350</name>
</gene>
<protein>
    <submittedName>
        <fullName evidence="1">Gag protease polyprotein</fullName>
    </submittedName>
</protein>
<dbReference type="PANTHER" id="PTHR15503">
    <property type="entry name" value="LDOC1 RELATED"/>
    <property type="match status" value="1"/>
</dbReference>
<dbReference type="InterPro" id="IPR032567">
    <property type="entry name" value="RTL1-rel"/>
</dbReference>
<evidence type="ECO:0000313" key="2">
    <source>
        <dbReference type="EMBL" id="TYK29314.1"/>
    </source>
</evidence>
<dbReference type="OrthoDB" id="415724at2759"/>
<organism evidence="1 3">
    <name type="scientific">Cucumis melo var. makuwa</name>
    <name type="common">Oriental melon</name>
    <dbReference type="NCBI Taxonomy" id="1194695"/>
    <lineage>
        <taxon>Eukaryota</taxon>
        <taxon>Viridiplantae</taxon>
        <taxon>Streptophyta</taxon>
        <taxon>Embryophyta</taxon>
        <taxon>Tracheophyta</taxon>
        <taxon>Spermatophyta</taxon>
        <taxon>Magnoliopsida</taxon>
        <taxon>eudicotyledons</taxon>
        <taxon>Gunneridae</taxon>
        <taxon>Pentapetalae</taxon>
        <taxon>rosids</taxon>
        <taxon>fabids</taxon>
        <taxon>Cucurbitales</taxon>
        <taxon>Cucurbitaceae</taxon>
        <taxon>Benincaseae</taxon>
        <taxon>Cucumis</taxon>
    </lineage>
</organism>
<dbReference type="InterPro" id="IPR043502">
    <property type="entry name" value="DNA/RNA_pol_sf"/>
</dbReference>
<dbReference type="InterPro" id="IPR001969">
    <property type="entry name" value="Aspartic_peptidase_AS"/>
</dbReference>
<proteinExistence type="predicted"/>
<evidence type="ECO:0000313" key="3">
    <source>
        <dbReference type="Proteomes" id="UP000321393"/>
    </source>
</evidence>
<dbReference type="SUPFAM" id="SSF50630">
    <property type="entry name" value="Acid proteases"/>
    <property type="match status" value="1"/>
</dbReference>
<dbReference type="Gene3D" id="2.40.70.10">
    <property type="entry name" value="Acid Proteases"/>
    <property type="match status" value="1"/>
</dbReference>
<evidence type="ECO:0000313" key="4">
    <source>
        <dbReference type="Proteomes" id="UP000321947"/>
    </source>
</evidence>
<dbReference type="PROSITE" id="PS00141">
    <property type="entry name" value="ASP_PROTEASE"/>
    <property type="match status" value="1"/>
</dbReference>
<name>A0A5A7TIV4_CUCMM</name>
<evidence type="ECO:0000313" key="1">
    <source>
        <dbReference type="EMBL" id="KAA0043250.1"/>
    </source>
</evidence>
<dbReference type="GO" id="GO:0006508">
    <property type="term" value="P:proteolysis"/>
    <property type="evidence" value="ECO:0007669"/>
    <property type="project" value="UniProtKB-KW"/>
</dbReference>
<accession>A0A5A7TIV4</accession>
<dbReference type="CDD" id="cd00303">
    <property type="entry name" value="retropepsin_like"/>
    <property type="match status" value="1"/>
</dbReference>
<dbReference type="GO" id="GO:0004190">
    <property type="term" value="F:aspartic-type endopeptidase activity"/>
    <property type="evidence" value="ECO:0007669"/>
    <property type="project" value="InterPro"/>
</dbReference>
<sequence>MEQRYQDMLRDALAPFHVVQQTPIAHPSAPVELEPVQDQLSTEAKHLRDFRKYNPKTFDGSMDIPRLKCVFFLEDRGTAWWETAERMLGGDINKITWEQFRESFFAKFFTVNLRYAKQQEFLNLEQVRDEAVMIEKFVRGLKLDLQDFVRAFGPTTHVDTLHLTVDMSLHERAIMSKAIGRGSSPGQKRKAELQPTIAPQKNLRSGGFFQRHRQELAAAGKTLRELPVCRSYGRSHGGRCLAGSGTPTSQQGRVFATTRQEAEQAGTVVTGTLPILGHFAFVLFDSGSSHSFISSVFVRQMCLEVEPLGSILFVSTPSGEVMLSKDKIKACQVENANHVLDVTLLVLDMQDFDVILSMDWLSSNHASIDCFRKEVVFNPSSAVSFKFKGAGTVVLPKVISAMKVKYPDVLDELRGLLPPREIDFAIELELGTAPISRAPYRMAPAELKELKGQLQELLDKGFIRPSVSPWEAPVLFVKNKDGLMHLCIDYKELNKVTIKNRYPLPMIDDLFDQLQGATDFSKINLRSVFINDILVYSKTEAEHEEHLYQVSFLGHAVSSEGVSVDPAKIEVVTSWPRPSTVSEVHSFLSLAVPDGSLGSFVIYSDTSKKELGCVLMQ</sequence>
<keyword evidence="1" id="KW-0645">Protease</keyword>
<dbReference type="SUPFAM" id="SSF56672">
    <property type="entry name" value="DNA/RNA polymerases"/>
    <property type="match status" value="1"/>
</dbReference>
<dbReference type="InterPro" id="IPR043128">
    <property type="entry name" value="Rev_trsase/Diguanyl_cyclase"/>
</dbReference>
<dbReference type="InterPro" id="IPR021109">
    <property type="entry name" value="Peptidase_aspartic_dom_sf"/>
</dbReference>
<dbReference type="PANTHER" id="PTHR15503:SF45">
    <property type="entry name" value="RNA-DIRECTED DNA POLYMERASE HOMOLOG"/>
    <property type="match status" value="1"/>
</dbReference>
<dbReference type="Proteomes" id="UP000321393">
    <property type="component" value="Unassembled WGS sequence"/>
</dbReference>
<keyword evidence="1" id="KW-0378">Hydrolase</keyword>
<reference evidence="3 4" key="1">
    <citation type="submission" date="2019-08" db="EMBL/GenBank/DDBJ databases">
        <title>Draft genome sequences of two oriental melons (Cucumis melo L. var makuwa).</title>
        <authorList>
            <person name="Kwon S.-Y."/>
        </authorList>
    </citation>
    <scope>NUCLEOTIDE SEQUENCE [LARGE SCALE GENOMIC DNA]</scope>
    <source>
        <strain evidence="4">cv. Chang Bougi</strain>
        <strain evidence="3">cv. SW 3</strain>
        <tissue evidence="1">Leaf</tissue>
    </source>
</reference>
<dbReference type="Proteomes" id="UP000321947">
    <property type="component" value="Unassembled WGS sequence"/>
</dbReference>
<dbReference type="Gene3D" id="3.30.70.270">
    <property type="match status" value="1"/>
</dbReference>
<dbReference type="CDD" id="cd01647">
    <property type="entry name" value="RT_LTR"/>
    <property type="match status" value="1"/>
</dbReference>
<dbReference type="Pfam" id="PF08284">
    <property type="entry name" value="RVP_2"/>
    <property type="match status" value="1"/>
</dbReference>
<dbReference type="EMBL" id="SSTD01001743">
    <property type="protein sequence ID" value="TYK29314.1"/>
    <property type="molecule type" value="Genomic_DNA"/>
</dbReference>
<dbReference type="AlphaFoldDB" id="A0A5A7TIV4"/>